<dbReference type="Proteomes" id="UP000318626">
    <property type="component" value="Chromosome"/>
</dbReference>
<gene>
    <name evidence="1" type="ORF">Pan97_21290</name>
</gene>
<proteinExistence type="predicted"/>
<evidence type="ECO:0000313" key="2">
    <source>
        <dbReference type="Proteomes" id="UP000318626"/>
    </source>
</evidence>
<dbReference type="KEGG" id="bvo:Pan97_21290"/>
<evidence type="ECO:0008006" key="3">
    <source>
        <dbReference type="Google" id="ProtNLM"/>
    </source>
</evidence>
<reference evidence="2" key="1">
    <citation type="submission" date="2019-02" db="EMBL/GenBank/DDBJ databases">
        <title>Deep-cultivation of Planctomycetes and their phenomic and genomic characterization uncovers novel biology.</title>
        <authorList>
            <person name="Wiegand S."/>
            <person name="Jogler M."/>
            <person name="Boedeker C."/>
            <person name="Pinto D."/>
            <person name="Vollmers J."/>
            <person name="Rivas-Marin E."/>
            <person name="Kohn T."/>
            <person name="Peeters S.H."/>
            <person name="Heuer A."/>
            <person name="Rast P."/>
            <person name="Oberbeckmann S."/>
            <person name="Bunk B."/>
            <person name="Jeske O."/>
            <person name="Meyerdierks A."/>
            <person name="Storesund J.E."/>
            <person name="Kallscheuer N."/>
            <person name="Luecker S."/>
            <person name="Lage O.M."/>
            <person name="Pohl T."/>
            <person name="Merkel B.J."/>
            <person name="Hornburger P."/>
            <person name="Mueller R.-W."/>
            <person name="Bruemmer F."/>
            <person name="Labrenz M."/>
            <person name="Spormann A.M."/>
            <person name="Op den Camp H."/>
            <person name="Overmann J."/>
            <person name="Amann R."/>
            <person name="Jetten M.S.M."/>
            <person name="Mascher T."/>
            <person name="Medema M.H."/>
            <person name="Devos D.P."/>
            <person name="Kaster A.-K."/>
            <person name="Ovreas L."/>
            <person name="Rohde M."/>
            <person name="Galperin M.Y."/>
            <person name="Jogler C."/>
        </authorList>
    </citation>
    <scope>NUCLEOTIDE SEQUENCE [LARGE SCALE GENOMIC DNA]</scope>
    <source>
        <strain evidence="2">Pan97</strain>
    </source>
</reference>
<keyword evidence="2" id="KW-1185">Reference proteome</keyword>
<accession>A0A518C7A3</accession>
<dbReference type="AlphaFoldDB" id="A0A518C7A3"/>
<evidence type="ECO:0000313" key="1">
    <source>
        <dbReference type="EMBL" id="QDU75107.1"/>
    </source>
</evidence>
<protein>
    <recommendedName>
        <fullName evidence="3">DUF4238 domain-containing protein</fullName>
    </recommendedName>
</protein>
<sequence length="293" mass="32818">MSNQPRHHHYVPRFYLSNFTDNGTSDGSLHVLDTEKRKTWSCKPKAVAHQRDFYRIENGPDGDPMFVEKALGKLEGQWSIALRDTLAEGTFGNNDRFSDIMIFIAFLAVRVPGLRNIVDTFVSNVKKNHQFAEEYAKKNGWQSEGDGEEQCGDVDKTWHVKTMLTNATLLPAILADRHWCICSVAHDAPDLICSDWPVSITPPAFGLYPTGFATKGTLVTIPIHKRHALVGSFEFEQEKMEIGGDKVAFINAASRRNAVQLYSSSNDFTWLTPSGTIGNRSDLIDTIGQRKQS</sequence>
<dbReference type="RefSeq" id="WP_165698691.1">
    <property type="nucleotide sequence ID" value="NZ_CP036289.1"/>
</dbReference>
<dbReference type="Pfam" id="PF14022">
    <property type="entry name" value="DUF4238"/>
    <property type="match status" value="1"/>
</dbReference>
<dbReference type="EMBL" id="CP036289">
    <property type="protein sequence ID" value="QDU75107.1"/>
    <property type="molecule type" value="Genomic_DNA"/>
</dbReference>
<name>A0A518C7A3_9BACT</name>
<organism evidence="1 2">
    <name type="scientific">Bremerella volcania</name>
    <dbReference type="NCBI Taxonomy" id="2527984"/>
    <lineage>
        <taxon>Bacteria</taxon>
        <taxon>Pseudomonadati</taxon>
        <taxon>Planctomycetota</taxon>
        <taxon>Planctomycetia</taxon>
        <taxon>Pirellulales</taxon>
        <taxon>Pirellulaceae</taxon>
        <taxon>Bremerella</taxon>
    </lineage>
</organism>
<dbReference type="InterPro" id="IPR025332">
    <property type="entry name" value="DUF4238"/>
</dbReference>